<dbReference type="Gene3D" id="2.60.40.10">
    <property type="entry name" value="Immunoglobulins"/>
    <property type="match status" value="1"/>
</dbReference>
<dbReference type="EMBL" id="JANPWB010000013">
    <property type="protein sequence ID" value="KAJ1110431.1"/>
    <property type="molecule type" value="Genomic_DNA"/>
</dbReference>
<keyword evidence="2" id="KW-1185">Reference proteome</keyword>
<sequence length="85" mass="9519">VENWPPIEATGSHPQTRSLFVCQELKIMLVWTSVVLLLHAGYLRGDIAFHGPVFIREPNNIVFPVGNEDRKVVLNCEARGTPVPQ</sequence>
<dbReference type="InterPro" id="IPR013783">
    <property type="entry name" value="Ig-like_fold"/>
</dbReference>
<protein>
    <submittedName>
        <fullName evidence="1">Uncharacterized protein</fullName>
    </submittedName>
</protein>
<proteinExistence type="predicted"/>
<feature type="non-terminal residue" evidence="1">
    <location>
        <position position="85"/>
    </location>
</feature>
<evidence type="ECO:0000313" key="1">
    <source>
        <dbReference type="EMBL" id="KAJ1110431.1"/>
    </source>
</evidence>
<feature type="non-terminal residue" evidence="1">
    <location>
        <position position="1"/>
    </location>
</feature>
<reference evidence="1" key="1">
    <citation type="journal article" date="2022" name="bioRxiv">
        <title>Sequencing and chromosome-scale assembly of the giantPleurodeles waltlgenome.</title>
        <authorList>
            <person name="Brown T."/>
            <person name="Elewa A."/>
            <person name="Iarovenko S."/>
            <person name="Subramanian E."/>
            <person name="Araus A.J."/>
            <person name="Petzold A."/>
            <person name="Susuki M."/>
            <person name="Suzuki K.-i.T."/>
            <person name="Hayashi T."/>
            <person name="Toyoda A."/>
            <person name="Oliveira C."/>
            <person name="Osipova E."/>
            <person name="Leigh N.D."/>
            <person name="Simon A."/>
            <person name="Yun M.H."/>
        </authorList>
    </citation>
    <scope>NUCLEOTIDE SEQUENCE</scope>
    <source>
        <strain evidence="1">20211129_DDA</strain>
        <tissue evidence="1">Liver</tissue>
    </source>
</reference>
<organism evidence="1 2">
    <name type="scientific">Pleurodeles waltl</name>
    <name type="common">Iberian ribbed newt</name>
    <dbReference type="NCBI Taxonomy" id="8319"/>
    <lineage>
        <taxon>Eukaryota</taxon>
        <taxon>Metazoa</taxon>
        <taxon>Chordata</taxon>
        <taxon>Craniata</taxon>
        <taxon>Vertebrata</taxon>
        <taxon>Euteleostomi</taxon>
        <taxon>Amphibia</taxon>
        <taxon>Batrachia</taxon>
        <taxon>Caudata</taxon>
        <taxon>Salamandroidea</taxon>
        <taxon>Salamandridae</taxon>
        <taxon>Pleurodelinae</taxon>
        <taxon>Pleurodeles</taxon>
    </lineage>
</organism>
<gene>
    <name evidence="1" type="ORF">NDU88_007782</name>
</gene>
<accession>A0AAV7N325</accession>
<dbReference type="AlphaFoldDB" id="A0AAV7N325"/>
<name>A0AAV7N325_PLEWA</name>
<comment type="caution">
    <text evidence="1">The sequence shown here is derived from an EMBL/GenBank/DDBJ whole genome shotgun (WGS) entry which is preliminary data.</text>
</comment>
<dbReference type="Proteomes" id="UP001066276">
    <property type="component" value="Chromosome 9"/>
</dbReference>
<evidence type="ECO:0000313" key="2">
    <source>
        <dbReference type="Proteomes" id="UP001066276"/>
    </source>
</evidence>